<dbReference type="Proteomes" id="UP000233350">
    <property type="component" value="Unassembled WGS sequence"/>
</dbReference>
<proteinExistence type="predicted"/>
<dbReference type="OrthoDB" id="5334020at2"/>
<keyword evidence="1" id="KW-1133">Transmembrane helix</keyword>
<dbReference type="EMBL" id="MBPK01000040">
    <property type="protein sequence ID" value="PKT80861.1"/>
    <property type="molecule type" value="Genomic_DNA"/>
</dbReference>
<gene>
    <name evidence="2" type="ORF">BCM31_02565</name>
</gene>
<organism evidence="2 3">
    <name type="scientific">Helicobacter winghamensis</name>
    <dbReference type="NCBI Taxonomy" id="157268"/>
    <lineage>
        <taxon>Bacteria</taxon>
        <taxon>Pseudomonadati</taxon>
        <taxon>Campylobacterota</taxon>
        <taxon>Epsilonproteobacteria</taxon>
        <taxon>Campylobacterales</taxon>
        <taxon>Helicobacteraceae</taxon>
        <taxon>Helicobacter</taxon>
    </lineage>
</organism>
<keyword evidence="1" id="KW-0472">Membrane</keyword>
<evidence type="ECO:0000313" key="3">
    <source>
        <dbReference type="Proteomes" id="UP000233350"/>
    </source>
</evidence>
<dbReference type="RefSeq" id="WP_101313162.1">
    <property type="nucleotide sequence ID" value="NZ_CP063529.1"/>
</dbReference>
<sequence length="196" mass="22115">MSLKQNVEYIKEEMTNDEKMLEGILRLESWFRRYKLALFTLLGILIVAIIGYIGNNYYQHNKQQNLANAYEKALKGDEVALKILKDSKSRLYDLYLFQNALKSNDTAMLKTLESSKDPIIAQFATAQTASLNKDINLLNSQNAGDFGYLQAALLEIKAGNLQKAREILAKIKNDSPIRDLANSLTHLSIKGTENAK</sequence>
<protein>
    <recommendedName>
        <fullName evidence="4">Tetratricopeptide repeat-like domain-containing protein</fullName>
    </recommendedName>
</protein>
<evidence type="ECO:0000313" key="2">
    <source>
        <dbReference type="EMBL" id="PKT80861.1"/>
    </source>
</evidence>
<feature type="transmembrane region" description="Helical" evidence="1">
    <location>
        <begin position="36"/>
        <end position="54"/>
    </location>
</feature>
<accession>A0A2N3PIW2</accession>
<comment type="caution">
    <text evidence="2">The sequence shown here is derived from an EMBL/GenBank/DDBJ whole genome shotgun (WGS) entry which is preliminary data.</text>
</comment>
<evidence type="ECO:0000256" key="1">
    <source>
        <dbReference type="SAM" id="Phobius"/>
    </source>
</evidence>
<dbReference type="STRING" id="556267.HWAG_00103"/>
<keyword evidence="1" id="KW-0812">Transmembrane</keyword>
<reference evidence="2 3" key="1">
    <citation type="submission" date="2016-07" db="EMBL/GenBank/DDBJ databases">
        <title>Detection of Helicobacter winghamensis from caecal content of red fox (Vulpes vulpes).</title>
        <authorList>
            <person name="Zanoni R.G."/>
            <person name="Florio D."/>
            <person name="Caffara M."/>
            <person name="Renzi M."/>
            <person name="Parisi A."/>
            <person name="Pasquali F."/>
            <person name="Manfreda G."/>
        </authorList>
    </citation>
    <scope>NUCLEOTIDE SEQUENCE [LARGE SCALE GENOMIC DNA]</scope>
    <source>
        <strain evidence="2 3">295_13</strain>
    </source>
</reference>
<dbReference type="AlphaFoldDB" id="A0A2N3PIW2"/>
<evidence type="ECO:0008006" key="4">
    <source>
        <dbReference type="Google" id="ProtNLM"/>
    </source>
</evidence>
<keyword evidence="3" id="KW-1185">Reference proteome</keyword>
<name>A0A2N3PIW2_9HELI</name>